<feature type="domain" description="DUF5979" evidence="2">
    <location>
        <begin position="629"/>
        <end position="711"/>
    </location>
</feature>
<keyword evidence="1" id="KW-0472">Membrane</keyword>
<feature type="transmembrane region" description="Helical" evidence="1">
    <location>
        <begin position="2663"/>
        <end position="2688"/>
    </location>
</feature>
<accession>A0A4Q9V2H6</accession>
<evidence type="ECO:0000256" key="1">
    <source>
        <dbReference type="SAM" id="Phobius"/>
    </source>
</evidence>
<evidence type="ECO:0000313" key="4">
    <source>
        <dbReference type="Proteomes" id="UP000293036"/>
    </source>
</evidence>
<name>A0A4Q9V2H6_9ACTO</name>
<keyword evidence="1" id="KW-0812">Transmembrane</keyword>
<evidence type="ECO:0000313" key="3">
    <source>
        <dbReference type="EMBL" id="TBW23859.1"/>
    </source>
</evidence>
<dbReference type="Proteomes" id="UP000293036">
    <property type="component" value="Unassembled WGS sequence"/>
</dbReference>
<sequence>MYQRPKSGEPENLASPSYSVSQRALAFLSALIVFFTTIITALVVDSTHSAQATQEQPGADVLSVGAVYGQMGQVVVNDNPTQNTPDYSWEDCVRYGYGSGTYATTTVSPYWQIATKQDLWSYVSRGFSTACSPYISVADTSALGFRANNPGNVKAGSQFLVGTMRHNNFPIQTKHRFVHGSIDLSINGNVESFPFDQEETPNNELPSVVSRSGGAYIYFASPIGQPGSYFCSSPSVLAQNENGDWGCYKYIGEGYGTFDMYVDTDVYGGFGIDNTYYYYYGAKGRADLNPASDDILRINKTTATKIVIDSNGVPYRLVLWGFVPDADGTCPDTPPANSAPVNTFTTKEGQVSYGCLYGSFNQERILTIKKTATADANSQSVAIPEFSFSETLGVKSAEVAGSPSTLSSSKTFLKNGSIPNLKPTALGDSGTAQSESYSFLVGRSDFTITEDAPTPLGGKDSTGWRLDSMKCVNAAGSDVPVDYDVTRRSINFERVGLAPDTQSNAITCTFHNVYEAKTKLTLKKELSGSYPSTVTGKEWTLYATGVSEDQVTKNTTLSGVSGTNEWVPSGTYALSESPNDKVVGFTQKSLVCKDVKGTDVPITDGKVKLADGADVTCTWNNEYRTGSIKLTKILKDPESGFTGGAQKVFNVNYQCGTFNGTTYAGKVQLAANESQIIDNLPEGARCQISEDQPSGNVKDTSYTWAKPAYDVLWLQPNPINIPEARITNTLTRNMGVLVIHKEVAPADSSVPSSYVGTTKFAIKYSCTTSGAPFEGTANILAGSSESVPVPAGSTCSVTEDKPQVQTGEFSAPYFVWKDPVIAPLTDANGQQTNVVTHNGTLKTTVKNTYEVDKRKLTIKKTVVGPGATGDSGYTGNDSNTFAIDVKCGDNFSYTVNVAANGTQEISAPRGASCTVTEAKTDANFNESLLKADFDWNRDATKYLDSTNKPLDNNTVTVADDGSSVVVVQNETMKSYGGIAIAKVVAPDLKPLNSNAKFTFTVSCNAPAQGESQNYTETISLAANEVWRNTTKKVPAGTDCTVTETDLTGKSDGLVDESYRWASTAWKIEYGQEHNGTSGTTNSTVVTAHAQSADVDHPFPRVTFTNTYERVYGTFSVNKELTAPTSNPDVGSNITYSGTWQCSYAEGTEVVSGTWSRVGTGLATLAVTSGGATLSSDATAVNVLLGSRCSATESTPPAPVADNPSFYWLHTTPGSAVTISSENANQSLAIDNHIEKYTAGITLSKQVEGGEAGVAYDAQAQFSFDFTCKSISGITYENTDQKLTADGTMTLKASSGQDIAAGSTCTISESATMPTAKDPYRWDQVKFAVSGVGVTNVSTADRSVTFTLPADRAVEAAVSVTNVMSEHRGQVTVKKTVDTQNKAQGFVGAGQAMFTVNLQCSLPGDTATTFQPATIADDGTTTFDVLLGSSCSVVETTPSGGLKDSSYVWGDYTSSHNGTPTSSTDNRLLVKNDGDNGTFTVTNKIERAYGTMQLSKEIVGVDLASNYGRDVTYSGTFQCTHEGDAPVNGSWSIVGPGTVAITAQDSAGNTVDLTKANTLLPLNSTCVPTEAAPSATATNPNAVPAVGDPSYVWGKSGATADVISAIVEADRTNSMIVKNEIIHQESAVNISKTVAGEVTGMLDPQQKFTINATCVDEAKDSFDPRTIDVTNGGTAAFRRAVPRGWTCTLSEGALGQDLLKDVSYRWGTPSYQVSVNGQNIALTNGTTFVVPMDAQSINVTVTNQIDRVTGRLDISKAYGPAAQTAGDKAVKATAEFSGTYRCVYAGQEIAKGTWTRTGTGSATLTNSDGTAPDALPLTTSCTVSENTPAADGLVDSSWTWATPSITYPVTDGNAATATIDSASNAAKAVVTNDVTRVYTPVEISTQFEGNPAVLTGGQQLTVAWRCTAPNDPTDLLEGSVVLPVVDGKIRLTDAAGADIIPAGWNCRVRTEAPDVNAFKDSSWSWTEPGYRGAYATSGTNPDFEVKSGLWSVPTSTSGTAYLRVVTKAVREYGSINVLKNVTGDVQKSLQATTDALKNEYVGRWMCTAEDGTVKTGSWYSLGGGDAQILSDAGDTQILAGSSCSVTENSRPAQPVAVDASYEWTVPLANVPVEAAPAVVGVGTLAQFAVTNDTKRFFSELSLAKAPIAGAAEGAKPDGIYKVGFMCRAGDGTVVHDTVDVVAGGARVSTDTVIPRGAACSVAEIPPGSDVTSLGGVPIDRTITDLNVIDPNKYQWDPTVRYMIDGGAVGDEMHDGLHNTFTFDLLGERTDIDVVNTLNPAAQVEKTYVGTSQNMVNGAWDGTWNVEYSIKVTNPSVNGATKYSLIDRPEVPAGVMLKYVKVTFPDANPTDSTPAATKIFRTNANVAAGEENFVDHGGKLDAVIVPEPVTLPDGTVRDERRELRASDPASSETFTVVMNISNPSGDGVLRPDQLPQVKEKCTERNANEVVDLHNIAFVTSAGITVNDGDCGAVPSNFSVEKKNIGAGDTGAGVVAKNDDGTFTARYEVKVTNRSTSVTSGILKDIADTMTMPDSAMIREVVVTEQRPDVHGGTVTVEPVKRDDVVAGQAWMLAKADPLSEIPLGPGESRVFEVAVTFAVDQQSSGYDWKKFQCGSNDVYGKPLGIHNVVSMEFDSDGQGNNVACQSVDLPHPAVDPVPPTPELDWLARTGSVVLVLGLVVLALLAGGFVLSRRSRAGR</sequence>
<reference evidence="3 4" key="1">
    <citation type="submission" date="2019-02" db="EMBL/GenBank/DDBJ databases">
        <title>Arcanobacterium bovis sp. nov., isolated from the milk of a cow with mastitis.</title>
        <authorList>
            <person name="Sammra O."/>
            <person name="Foster G."/>
            <person name="Hassan A."/>
            <person name="Alssahen M."/>
            <person name="Laemmler C."/>
            <person name="Borowiak M."/>
            <person name="Malorny B."/>
            <person name="Abdulmawjood A."/>
        </authorList>
    </citation>
    <scope>NUCLEOTIDE SEQUENCE [LARGE SCALE GENOMIC DNA]</scope>
    <source>
        <strain evidence="3 4">C605018/01/1</strain>
    </source>
</reference>
<feature type="domain" description="DUF5979" evidence="2">
    <location>
        <begin position="1761"/>
        <end position="1874"/>
    </location>
</feature>
<evidence type="ECO:0000259" key="2">
    <source>
        <dbReference type="Pfam" id="PF19407"/>
    </source>
</evidence>
<protein>
    <recommendedName>
        <fullName evidence="2">DUF5979 domain-containing protein</fullName>
    </recommendedName>
</protein>
<feature type="domain" description="DUF5979" evidence="2">
    <location>
        <begin position="856"/>
        <end position="969"/>
    </location>
</feature>
<dbReference type="EMBL" id="SJDT01000001">
    <property type="protein sequence ID" value="TBW23859.1"/>
    <property type="molecule type" value="Genomic_DNA"/>
</dbReference>
<dbReference type="Pfam" id="PF19407">
    <property type="entry name" value="DUF5979"/>
    <property type="match status" value="11"/>
</dbReference>
<feature type="domain" description="DUF5979" evidence="2">
    <location>
        <begin position="1240"/>
        <end position="1346"/>
    </location>
</feature>
<comment type="caution">
    <text evidence="3">The sequence shown here is derived from an EMBL/GenBank/DDBJ whole genome shotgun (WGS) entry which is preliminary data.</text>
</comment>
<feature type="domain" description="DUF5979" evidence="2">
    <location>
        <begin position="1628"/>
        <end position="1744"/>
    </location>
</feature>
<gene>
    <name evidence="3" type="ORF">EZJ44_01645</name>
</gene>
<organism evidence="3 4">
    <name type="scientific">Arcanobacterium bovis</name>
    <dbReference type="NCBI Taxonomy" id="2529275"/>
    <lineage>
        <taxon>Bacteria</taxon>
        <taxon>Bacillati</taxon>
        <taxon>Actinomycetota</taxon>
        <taxon>Actinomycetes</taxon>
        <taxon>Actinomycetales</taxon>
        <taxon>Actinomycetaceae</taxon>
        <taxon>Arcanobacterium</taxon>
    </lineage>
</organism>
<keyword evidence="4" id="KW-1185">Reference proteome</keyword>
<feature type="domain" description="DUF5979" evidence="2">
    <location>
        <begin position="2146"/>
        <end position="2205"/>
    </location>
</feature>
<dbReference type="InterPro" id="IPR046022">
    <property type="entry name" value="DUF5979"/>
</dbReference>
<dbReference type="RefSeq" id="WP_131279460.1">
    <property type="nucleotide sequence ID" value="NZ_JBHSLR010000009.1"/>
</dbReference>
<feature type="domain" description="DUF5979" evidence="2">
    <location>
        <begin position="2024"/>
        <end position="2131"/>
    </location>
</feature>
<dbReference type="OrthoDB" id="3732843at2"/>
<feature type="domain" description="DUF5979" evidence="2">
    <location>
        <begin position="1114"/>
        <end position="1232"/>
    </location>
</feature>
<keyword evidence="1" id="KW-1133">Transmembrane helix</keyword>
<feature type="transmembrane region" description="Helical" evidence="1">
    <location>
        <begin position="24"/>
        <end position="44"/>
    </location>
</feature>
<feature type="domain" description="DUF5979" evidence="2">
    <location>
        <begin position="979"/>
        <end position="1108"/>
    </location>
</feature>
<feature type="domain" description="DUF5979" evidence="2">
    <location>
        <begin position="1370"/>
        <end position="1484"/>
    </location>
</feature>
<feature type="domain" description="DUF5979" evidence="2">
    <location>
        <begin position="738"/>
        <end position="850"/>
    </location>
</feature>
<proteinExistence type="predicted"/>